<reference evidence="2" key="1">
    <citation type="submission" date="2021-01" db="EMBL/GenBank/DDBJ databases">
        <authorList>
            <person name="Corre E."/>
            <person name="Pelletier E."/>
            <person name="Niang G."/>
            <person name="Scheremetjew M."/>
            <person name="Finn R."/>
            <person name="Kale V."/>
            <person name="Holt S."/>
            <person name="Cochrane G."/>
            <person name="Meng A."/>
            <person name="Brown T."/>
            <person name="Cohen L."/>
        </authorList>
    </citation>
    <scope>NUCLEOTIDE SEQUENCE</scope>
    <source>
        <strain evidence="2">CCMP2058</strain>
    </source>
</reference>
<sequence>MAVLALALPLVAVGALVSIEEISPRDQGGESRFVYVDRLWGGGAAELRRKKRDRKRQIWTRSNHKTFINKNVRGYQGLHNKKAQGFVGVKTIIQEVTKKMLLKAKRKRALKWKKEKEEANFKYFH</sequence>
<dbReference type="AlphaFoldDB" id="A0A7S0GVN9"/>
<name>A0A7S0GVN9_9EUKA</name>
<organism evidence="2">
    <name type="scientific">Amorphochlora amoebiformis</name>
    <dbReference type="NCBI Taxonomy" id="1561963"/>
    <lineage>
        <taxon>Eukaryota</taxon>
        <taxon>Sar</taxon>
        <taxon>Rhizaria</taxon>
        <taxon>Cercozoa</taxon>
        <taxon>Chlorarachniophyceae</taxon>
        <taxon>Amorphochlora</taxon>
    </lineage>
</organism>
<evidence type="ECO:0000256" key="1">
    <source>
        <dbReference type="SAM" id="SignalP"/>
    </source>
</evidence>
<accession>A0A7S0GVN9</accession>
<dbReference type="EMBL" id="HBEM01007904">
    <property type="protein sequence ID" value="CAD8439815.1"/>
    <property type="molecule type" value="Transcribed_RNA"/>
</dbReference>
<protein>
    <submittedName>
        <fullName evidence="2">Uncharacterized protein</fullName>
    </submittedName>
</protein>
<evidence type="ECO:0000313" key="2">
    <source>
        <dbReference type="EMBL" id="CAD8439815.1"/>
    </source>
</evidence>
<feature type="chain" id="PRO_5030823669" evidence="1">
    <location>
        <begin position="16"/>
        <end position="125"/>
    </location>
</feature>
<keyword evidence="1" id="KW-0732">Signal</keyword>
<feature type="signal peptide" evidence="1">
    <location>
        <begin position="1"/>
        <end position="15"/>
    </location>
</feature>
<gene>
    <name evidence="2" type="ORF">LAMO00422_LOCUS5551</name>
</gene>
<proteinExistence type="predicted"/>